<dbReference type="Proteomes" id="UP000839704">
    <property type="component" value="Unassembled WGS sequence"/>
</dbReference>
<proteinExistence type="predicted"/>
<comment type="caution">
    <text evidence="1">The sequence shown here is derived from an EMBL/GenBank/DDBJ whole genome shotgun (WGS) entry which is preliminary data.</text>
</comment>
<gene>
    <name evidence="1" type="ORF">E2D29_04730</name>
</gene>
<dbReference type="AlphaFoldDB" id="A0A5Y2NXH9"/>
<evidence type="ECO:0000313" key="1">
    <source>
        <dbReference type="EMBL" id="ECF2659649.1"/>
    </source>
</evidence>
<dbReference type="EMBL" id="AAIKPT010000004">
    <property type="protein sequence ID" value="ECF2659649.1"/>
    <property type="molecule type" value="Genomic_DNA"/>
</dbReference>
<protein>
    <submittedName>
        <fullName evidence="1">Uncharacterized protein</fullName>
    </submittedName>
</protein>
<accession>A0A5Y2NXH9</accession>
<name>A0A5Y2NXH9_SALNE</name>
<sequence length="96" mass="10447">MTILSVKLTKTSNTAHVVNALLLICCQLNEGGNIAHLFGDEVSDISPRQNVQSLPARTAKILSEISRRGLFFRVAPHGENNGIFIATHPKNLSRIA</sequence>
<reference evidence="1" key="1">
    <citation type="submission" date="2019-03" db="EMBL/GenBank/DDBJ databases">
        <authorList>
            <person name="Ashton P.M."/>
            <person name="Dallman T."/>
            <person name="Nair S."/>
            <person name="De Pinna E."/>
            <person name="Peters T."/>
            <person name="Grant K."/>
        </authorList>
    </citation>
    <scope>NUCLEOTIDE SEQUENCE [LARGE SCALE GENOMIC DNA]</scope>
    <source>
        <strain evidence="1">167054</strain>
    </source>
</reference>
<organism evidence="1">
    <name type="scientific">Salmonella newport</name>
    <dbReference type="NCBI Taxonomy" id="108619"/>
    <lineage>
        <taxon>Bacteria</taxon>
        <taxon>Pseudomonadati</taxon>
        <taxon>Pseudomonadota</taxon>
        <taxon>Gammaproteobacteria</taxon>
        <taxon>Enterobacterales</taxon>
        <taxon>Enterobacteriaceae</taxon>
        <taxon>Salmonella</taxon>
    </lineage>
</organism>